<name>A0A9D1D535_9FIRM</name>
<accession>A0A9D1D535</accession>
<sequence length="45" mass="4969">MTVMKPAVPENISLVFDSVYYADHNPDLASVFGGDLAARYPVFYS</sequence>
<reference evidence="1" key="2">
    <citation type="journal article" date="2021" name="PeerJ">
        <title>Extensive microbial diversity within the chicken gut microbiome revealed by metagenomics and culture.</title>
        <authorList>
            <person name="Gilroy R."/>
            <person name="Ravi A."/>
            <person name="Getino M."/>
            <person name="Pursley I."/>
            <person name="Horton D.L."/>
            <person name="Alikhan N.F."/>
            <person name="Baker D."/>
            <person name="Gharbi K."/>
            <person name="Hall N."/>
            <person name="Watson M."/>
            <person name="Adriaenssens E.M."/>
            <person name="Foster-Nyarko E."/>
            <person name="Jarju S."/>
            <person name="Secka A."/>
            <person name="Antonio M."/>
            <person name="Oren A."/>
            <person name="Chaudhuri R.R."/>
            <person name="La Ragione R."/>
            <person name="Hildebrand F."/>
            <person name="Pallen M.J."/>
        </authorList>
    </citation>
    <scope>NUCLEOTIDE SEQUENCE</scope>
    <source>
        <strain evidence="1">CHK180-2868</strain>
    </source>
</reference>
<dbReference type="EMBL" id="DVGC01000014">
    <property type="protein sequence ID" value="HIR04933.1"/>
    <property type="molecule type" value="Genomic_DNA"/>
</dbReference>
<dbReference type="Proteomes" id="UP000824250">
    <property type="component" value="Unassembled WGS sequence"/>
</dbReference>
<gene>
    <name evidence="1" type="ORF">IAB28_03080</name>
</gene>
<comment type="caution">
    <text evidence="1">The sequence shown here is derived from an EMBL/GenBank/DDBJ whole genome shotgun (WGS) entry which is preliminary data.</text>
</comment>
<organism evidence="1 2">
    <name type="scientific">Candidatus Copromonas faecavium</name>
    <name type="common">nom. illeg.</name>
    <dbReference type="NCBI Taxonomy" id="2840740"/>
    <lineage>
        <taxon>Bacteria</taxon>
        <taxon>Bacillati</taxon>
        <taxon>Bacillota</taxon>
        <taxon>Clostridia</taxon>
        <taxon>Lachnospirales</taxon>
        <taxon>Lachnospiraceae</taxon>
        <taxon>Candidatus Copromonas (nom. illeg.)</taxon>
    </lineage>
</organism>
<dbReference type="AlphaFoldDB" id="A0A9D1D535"/>
<evidence type="ECO:0000313" key="1">
    <source>
        <dbReference type="EMBL" id="HIR04933.1"/>
    </source>
</evidence>
<reference evidence="1" key="1">
    <citation type="submission" date="2020-10" db="EMBL/GenBank/DDBJ databases">
        <authorList>
            <person name="Gilroy R."/>
        </authorList>
    </citation>
    <scope>NUCLEOTIDE SEQUENCE</scope>
    <source>
        <strain evidence="1">CHK180-2868</strain>
    </source>
</reference>
<proteinExistence type="predicted"/>
<evidence type="ECO:0000313" key="2">
    <source>
        <dbReference type="Proteomes" id="UP000824250"/>
    </source>
</evidence>
<protein>
    <submittedName>
        <fullName evidence="1">Uncharacterized protein</fullName>
    </submittedName>
</protein>